<dbReference type="InterPro" id="IPR001356">
    <property type="entry name" value="HD"/>
</dbReference>
<dbReference type="GO" id="GO:0005634">
    <property type="term" value="C:nucleus"/>
    <property type="evidence" value="ECO:0007669"/>
    <property type="project" value="UniProtKB-SubCell"/>
</dbReference>
<dbReference type="SMART" id="SM00389">
    <property type="entry name" value="HOX"/>
    <property type="match status" value="1"/>
</dbReference>
<feature type="region of interest" description="Disordered" evidence="9">
    <location>
        <begin position="417"/>
        <end position="441"/>
    </location>
</feature>
<sequence length="458" mass="50874">MPHVDQRYRQYHHQMQVVVSSFEQAAGYGAAKSYTALALQTISRQFRSLKDTIASQIRATSKSLGEEDCIGAKVEGSRLRYVDHQLRQQRALQQLGMVQHNAWRPQRGLPERAVSVLRAWLFEHFLHPYVPGSLISSARENMNIFDFVTNVLLLAEHSYPKDSDKHMLAKQTGLTRSQVSNWFINARVRLWKPMVEEMYLEEIKEREKDGSEESGGKNENKESGSHSSAPGESSTHHMDQLKGVVLQSKQHEKPTNQNASPTRFSNPTISMSPMGASFQQQAGFTLIGPAEMEGIAQSSKKPRSGDMQHSPSSILSMDMDVKHGATSREIGVNFGGERLTKDGYPLITGSNGSFGAYPMGDLGRFNIEQLTPRFSGNSVSLTLGLPHCENLSLSGTQQNYLSSQNIQLGGRRIEIGTSEPDFSGINTSQNSHSSSGFESVDMQNRKRFPAQLLPDFVA</sequence>
<feature type="compositionally biased region" description="Polar residues" evidence="9">
    <location>
        <begin position="255"/>
        <end position="267"/>
    </location>
</feature>
<keyword evidence="3" id="KW-0805">Transcription regulation</keyword>
<dbReference type="AlphaFoldDB" id="A0A8X8DIH3"/>
<keyword evidence="4 8" id="KW-0238">DNA-binding</keyword>
<dbReference type="PROSITE" id="PS50071">
    <property type="entry name" value="HOMEOBOX_2"/>
    <property type="match status" value="1"/>
</dbReference>
<evidence type="ECO:0000256" key="5">
    <source>
        <dbReference type="ARBA" id="ARBA00023155"/>
    </source>
</evidence>
<comment type="subcellular location">
    <subcellularLocation>
        <location evidence="1 8">Nucleus</location>
    </subcellularLocation>
</comment>
<reference evidence="11" key="1">
    <citation type="journal article" date="2020" name="bioRxiv">
        <title>Hybrid origin of Populus tomentosa Carr. identified through genome sequencing and phylogenomic analysis.</title>
        <authorList>
            <person name="An X."/>
            <person name="Gao K."/>
            <person name="Chen Z."/>
            <person name="Li J."/>
            <person name="Yang X."/>
            <person name="Yang X."/>
            <person name="Zhou J."/>
            <person name="Guo T."/>
            <person name="Zhao T."/>
            <person name="Huang S."/>
            <person name="Miao D."/>
            <person name="Khan W.U."/>
            <person name="Rao P."/>
            <person name="Ye M."/>
            <person name="Lei B."/>
            <person name="Liao W."/>
            <person name="Wang J."/>
            <person name="Ji L."/>
            <person name="Li Y."/>
            <person name="Guo B."/>
            <person name="Mustafa N.S."/>
            <person name="Li S."/>
            <person name="Yun Q."/>
            <person name="Keller S.R."/>
            <person name="Mao J."/>
            <person name="Zhang R."/>
            <person name="Strauss S.H."/>
        </authorList>
    </citation>
    <scope>NUCLEOTIDE SEQUENCE</scope>
    <source>
        <strain evidence="11">GM15</strain>
        <tissue evidence="11">Leaf</tissue>
    </source>
</reference>
<dbReference type="Pfam" id="PF07526">
    <property type="entry name" value="POX"/>
    <property type="match status" value="1"/>
</dbReference>
<name>A0A8X8DIH3_POPTO</name>
<dbReference type="SMART" id="SM00574">
    <property type="entry name" value="POX"/>
    <property type="match status" value="1"/>
</dbReference>
<comment type="caution">
    <text evidence="11">The sequence shown here is derived from an EMBL/GenBank/DDBJ whole genome shotgun (WGS) entry which is preliminary data.</text>
</comment>
<dbReference type="Proteomes" id="UP000886885">
    <property type="component" value="Chromosome 1A"/>
</dbReference>
<evidence type="ECO:0000256" key="1">
    <source>
        <dbReference type="ARBA" id="ARBA00004123"/>
    </source>
</evidence>
<keyword evidence="6" id="KW-0804">Transcription</keyword>
<dbReference type="CDD" id="cd00086">
    <property type="entry name" value="homeodomain"/>
    <property type="match status" value="1"/>
</dbReference>
<dbReference type="Pfam" id="PF05920">
    <property type="entry name" value="Homeobox_KN"/>
    <property type="match status" value="1"/>
</dbReference>
<keyword evidence="5 8" id="KW-0371">Homeobox</keyword>
<feature type="compositionally biased region" description="Polar residues" evidence="9">
    <location>
        <begin position="424"/>
        <end position="437"/>
    </location>
</feature>
<dbReference type="OrthoDB" id="10056939at2759"/>
<dbReference type="InterPro" id="IPR008422">
    <property type="entry name" value="KN_HD"/>
</dbReference>
<feature type="domain" description="Homeobox" evidence="10">
    <location>
        <begin position="154"/>
        <end position="193"/>
    </location>
</feature>
<evidence type="ECO:0000256" key="2">
    <source>
        <dbReference type="ARBA" id="ARBA00006454"/>
    </source>
</evidence>
<dbReference type="InterPro" id="IPR050224">
    <property type="entry name" value="TALE_homeobox"/>
</dbReference>
<evidence type="ECO:0000256" key="8">
    <source>
        <dbReference type="PROSITE-ProRule" id="PRU00108"/>
    </source>
</evidence>
<dbReference type="EMBL" id="JAAWWB010000001">
    <property type="protein sequence ID" value="KAG6792555.1"/>
    <property type="molecule type" value="Genomic_DNA"/>
</dbReference>
<feature type="region of interest" description="Disordered" evidence="9">
    <location>
        <begin position="205"/>
        <end position="267"/>
    </location>
</feature>
<dbReference type="PANTHER" id="PTHR11850">
    <property type="entry name" value="HOMEOBOX PROTEIN TRANSCRIPTION FACTORS"/>
    <property type="match status" value="1"/>
</dbReference>
<evidence type="ECO:0000256" key="7">
    <source>
        <dbReference type="ARBA" id="ARBA00023242"/>
    </source>
</evidence>
<protein>
    <recommendedName>
        <fullName evidence="10">Homeobox domain-containing protein</fullName>
    </recommendedName>
</protein>
<feature type="DNA-binding region" description="Homeobox" evidence="8">
    <location>
        <begin position="156"/>
        <end position="194"/>
    </location>
</feature>
<comment type="similarity">
    <text evidence="2">Belongs to the TALE/BELL homeobox family.</text>
</comment>
<proteinExistence type="inferred from homology"/>
<dbReference type="GO" id="GO:0003677">
    <property type="term" value="F:DNA binding"/>
    <property type="evidence" value="ECO:0007669"/>
    <property type="project" value="UniProtKB-UniRule"/>
</dbReference>
<evidence type="ECO:0000256" key="3">
    <source>
        <dbReference type="ARBA" id="ARBA00023015"/>
    </source>
</evidence>
<evidence type="ECO:0000313" key="12">
    <source>
        <dbReference type="Proteomes" id="UP000886885"/>
    </source>
</evidence>
<evidence type="ECO:0000256" key="6">
    <source>
        <dbReference type="ARBA" id="ARBA00023163"/>
    </source>
</evidence>
<dbReference type="InterPro" id="IPR006563">
    <property type="entry name" value="POX_dom"/>
</dbReference>
<accession>A0A8X8DIH3</accession>
<feature type="compositionally biased region" description="Basic and acidic residues" evidence="9">
    <location>
        <begin position="205"/>
        <end position="224"/>
    </location>
</feature>
<organism evidence="11 12">
    <name type="scientific">Populus tomentosa</name>
    <name type="common">Chinese white poplar</name>
    <dbReference type="NCBI Taxonomy" id="118781"/>
    <lineage>
        <taxon>Eukaryota</taxon>
        <taxon>Viridiplantae</taxon>
        <taxon>Streptophyta</taxon>
        <taxon>Embryophyta</taxon>
        <taxon>Tracheophyta</taxon>
        <taxon>Spermatophyta</taxon>
        <taxon>Magnoliopsida</taxon>
        <taxon>eudicotyledons</taxon>
        <taxon>Gunneridae</taxon>
        <taxon>Pentapetalae</taxon>
        <taxon>rosids</taxon>
        <taxon>fabids</taxon>
        <taxon>Malpighiales</taxon>
        <taxon>Salicaceae</taxon>
        <taxon>Saliceae</taxon>
        <taxon>Populus</taxon>
    </lineage>
</organism>
<evidence type="ECO:0000256" key="4">
    <source>
        <dbReference type="ARBA" id="ARBA00023125"/>
    </source>
</evidence>
<keyword evidence="7 8" id="KW-0539">Nucleus</keyword>
<keyword evidence="12" id="KW-1185">Reference proteome</keyword>
<gene>
    <name evidence="11" type="ORF">POTOM_001707</name>
</gene>
<evidence type="ECO:0000259" key="10">
    <source>
        <dbReference type="PROSITE" id="PS50071"/>
    </source>
</evidence>
<evidence type="ECO:0000256" key="9">
    <source>
        <dbReference type="SAM" id="MobiDB-lite"/>
    </source>
</evidence>
<dbReference type="GO" id="GO:0006355">
    <property type="term" value="P:regulation of DNA-templated transcription"/>
    <property type="evidence" value="ECO:0007669"/>
    <property type="project" value="InterPro"/>
</dbReference>
<evidence type="ECO:0000313" key="11">
    <source>
        <dbReference type="EMBL" id="KAG6792555.1"/>
    </source>
</evidence>